<evidence type="ECO:0000256" key="10">
    <source>
        <dbReference type="ARBA" id="ARBA00022777"/>
    </source>
</evidence>
<protein>
    <recommendedName>
        <fullName evidence="19">Signal transduction histidine-protein kinase/phosphatase MprB</fullName>
        <ecNumber evidence="5">2.7.13.3</ecNumber>
    </recommendedName>
    <alternativeName>
        <fullName evidence="20">Mycobacterial persistence regulator B</fullName>
    </alternativeName>
</protein>
<dbReference type="PANTHER" id="PTHR44936">
    <property type="entry name" value="SENSOR PROTEIN CREC"/>
    <property type="match status" value="1"/>
</dbReference>
<evidence type="ECO:0000256" key="14">
    <source>
        <dbReference type="ARBA" id="ARBA00022912"/>
    </source>
</evidence>
<feature type="compositionally biased region" description="Pro residues" evidence="21">
    <location>
        <begin position="154"/>
        <end position="188"/>
    </location>
</feature>
<dbReference type="PROSITE" id="PS50109">
    <property type="entry name" value="HIS_KIN"/>
    <property type="match status" value="1"/>
</dbReference>
<keyword evidence="10" id="KW-0418">Kinase</keyword>
<dbReference type="InterPro" id="IPR036890">
    <property type="entry name" value="HATPase_C_sf"/>
</dbReference>
<evidence type="ECO:0000256" key="15">
    <source>
        <dbReference type="ARBA" id="ARBA00023012"/>
    </source>
</evidence>
<keyword evidence="11" id="KW-0378">Hydrolase</keyword>
<evidence type="ECO:0000256" key="18">
    <source>
        <dbReference type="ARBA" id="ARBA00023211"/>
    </source>
</evidence>
<dbReference type="InterPro" id="IPR036097">
    <property type="entry name" value="HisK_dim/P_sf"/>
</dbReference>
<dbReference type="SMART" id="SM00387">
    <property type="entry name" value="HATPase_c"/>
    <property type="match status" value="1"/>
</dbReference>
<proteinExistence type="predicted"/>
<dbReference type="SUPFAM" id="SSF55874">
    <property type="entry name" value="ATPase domain of HSP90 chaperone/DNA topoisomerase II/histidine kinase"/>
    <property type="match status" value="1"/>
</dbReference>
<evidence type="ECO:0000256" key="8">
    <source>
        <dbReference type="ARBA" id="ARBA00022679"/>
    </source>
</evidence>
<dbReference type="EMBL" id="JAHYBX010000001">
    <property type="protein sequence ID" value="MCA1854924.1"/>
    <property type="molecule type" value="Genomic_DNA"/>
</dbReference>
<evidence type="ECO:0000256" key="6">
    <source>
        <dbReference type="ARBA" id="ARBA00022475"/>
    </source>
</evidence>
<dbReference type="InterPro" id="IPR003661">
    <property type="entry name" value="HisK_dim/P_dom"/>
</dbReference>
<evidence type="ECO:0000256" key="16">
    <source>
        <dbReference type="ARBA" id="ARBA00023016"/>
    </source>
</evidence>
<evidence type="ECO:0000313" key="25">
    <source>
        <dbReference type="EMBL" id="MCA1854924.1"/>
    </source>
</evidence>
<keyword evidence="26" id="KW-1185">Reference proteome</keyword>
<feature type="compositionally biased region" description="Pro residues" evidence="21">
    <location>
        <begin position="94"/>
        <end position="106"/>
    </location>
</feature>
<feature type="region of interest" description="Disordered" evidence="21">
    <location>
        <begin position="91"/>
        <end position="194"/>
    </location>
</feature>
<dbReference type="PANTHER" id="PTHR44936:SF9">
    <property type="entry name" value="SENSOR PROTEIN CREC"/>
    <property type="match status" value="1"/>
</dbReference>
<sequence>MKFSIGHRLFLSVLLAILAVAASAVYLLRQNVLASFGDYAVGIELDRLDELSGALAARYRDAGGWTFLPAADARRGWVAAELARLHEARQRRVPAPPAVPPVPPVTPVTAAPQAPAAAAAPQLPTPASASADHAERGERGAGQPDIRHALSLAPPAPPAPPAPSVPPAPPAPPALLPPLPFAPAPPSVPADAADPAGASLAQRVTLLDAGGAYLAGRALPPEGVLPLARRPIVLDGRTLGYLGVARSPRPSDAMALAFLEQLRSSLALIVAVAVTLSALAAVLLARHFRQPIARLAAGAGALAQGDFTVRLADTRSDELGELARHFNALAEQLGSAEGARRQWVADTSHELRTPLAVLRAQLEALQDGVRSATPDTLAAMLRQVLSLNKLIDELYALARADVGALDCKPVALDLWRFATAHAQGFAARLQAAGLALELGAPPVAGPVLADPDRLRQVLDNLFENSLRYTAPGGRLRLQAQAGSAHLHLVLEDSAPGVPDEALARLGERFYRVDASRGRAHGGAGLGLALCRRLLEAQGGRLDFAHSTLGGLRATLALPLAAEEGRRA</sequence>
<keyword evidence="16" id="KW-0346">Stress response</keyword>
<dbReference type="RefSeq" id="WP_225237338.1">
    <property type="nucleotide sequence ID" value="NZ_JAHYBX010000001.1"/>
</dbReference>
<dbReference type="Proteomes" id="UP001198602">
    <property type="component" value="Unassembled WGS sequence"/>
</dbReference>
<keyword evidence="13" id="KW-0460">Magnesium</keyword>
<dbReference type="Gene3D" id="3.30.565.10">
    <property type="entry name" value="Histidine kinase-like ATPase, C-terminal domain"/>
    <property type="match status" value="1"/>
</dbReference>
<evidence type="ECO:0000256" key="3">
    <source>
        <dbReference type="ARBA" id="ARBA00001946"/>
    </source>
</evidence>
<evidence type="ECO:0000259" key="24">
    <source>
        <dbReference type="PROSITE" id="PS50885"/>
    </source>
</evidence>
<keyword evidence="22" id="KW-0472">Membrane</keyword>
<evidence type="ECO:0000256" key="1">
    <source>
        <dbReference type="ARBA" id="ARBA00000085"/>
    </source>
</evidence>
<comment type="cofactor">
    <cofactor evidence="2">
        <name>Mn(2+)</name>
        <dbReference type="ChEBI" id="CHEBI:29035"/>
    </cofactor>
</comment>
<evidence type="ECO:0000256" key="20">
    <source>
        <dbReference type="ARBA" id="ARBA00041776"/>
    </source>
</evidence>
<comment type="subcellular location">
    <subcellularLocation>
        <location evidence="4">Cell membrane</location>
        <topology evidence="4">Multi-pass membrane protein</topology>
    </subcellularLocation>
</comment>
<evidence type="ECO:0000256" key="11">
    <source>
        <dbReference type="ARBA" id="ARBA00022801"/>
    </source>
</evidence>
<keyword evidence="18" id="KW-0464">Manganese</keyword>
<organism evidence="25 26">
    <name type="scientific">Massilia hydrophila</name>
    <dbReference type="NCBI Taxonomy" id="3044279"/>
    <lineage>
        <taxon>Bacteria</taxon>
        <taxon>Pseudomonadati</taxon>
        <taxon>Pseudomonadota</taxon>
        <taxon>Betaproteobacteria</taxon>
        <taxon>Burkholderiales</taxon>
        <taxon>Oxalobacteraceae</taxon>
        <taxon>Telluria group</taxon>
        <taxon>Massilia</taxon>
    </lineage>
</organism>
<evidence type="ECO:0000256" key="9">
    <source>
        <dbReference type="ARBA" id="ARBA00022741"/>
    </source>
</evidence>
<dbReference type="EC" id="2.7.13.3" evidence="5"/>
<gene>
    <name evidence="25" type="ORF">LE190_03125</name>
</gene>
<keyword evidence="12" id="KW-0067">ATP-binding</keyword>
<evidence type="ECO:0000256" key="12">
    <source>
        <dbReference type="ARBA" id="ARBA00022840"/>
    </source>
</evidence>
<dbReference type="InterPro" id="IPR003660">
    <property type="entry name" value="HAMP_dom"/>
</dbReference>
<dbReference type="CDD" id="cd00082">
    <property type="entry name" value="HisKA"/>
    <property type="match status" value="1"/>
</dbReference>
<feature type="compositionally biased region" description="Low complexity" evidence="21">
    <location>
        <begin position="107"/>
        <end position="131"/>
    </location>
</feature>
<feature type="domain" description="Histidine kinase" evidence="23">
    <location>
        <begin position="346"/>
        <end position="561"/>
    </location>
</feature>
<evidence type="ECO:0000256" key="19">
    <source>
        <dbReference type="ARBA" id="ARBA00040454"/>
    </source>
</evidence>
<reference evidence="25 26" key="1">
    <citation type="submission" date="2021-07" db="EMBL/GenBank/DDBJ databases">
        <title>Characterization of Violacein-producing bacteria and related species.</title>
        <authorList>
            <person name="Wilson H.S."/>
            <person name="De Leon M.E."/>
        </authorList>
    </citation>
    <scope>NUCLEOTIDE SEQUENCE [LARGE SCALE GENOMIC DNA]</scope>
    <source>
        <strain evidence="25 26">HSC-2F05</strain>
    </source>
</reference>
<dbReference type="SUPFAM" id="SSF47384">
    <property type="entry name" value="Homodimeric domain of signal transducing histidine kinase"/>
    <property type="match status" value="1"/>
</dbReference>
<evidence type="ECO:0000259" key="23">
    <source>
        <dbReference type="PROSITE" id="PS50109"/>
    </source>
</evidence>
<keyword evidence="22" id="KW-0812">Transmembrane</keyword>
<dbReference type="CDD" id="cd06225">
    <property type="entry name" value="HAMP"/>
    <property type="match status" value="1"/>
</dbReference>
<keyword evidence="17" id="KW-0843">Virulence</keyword>
<feature type="domain" description="HAMP" evidence="24">
    <location>
        <begin position="286"/>
        <end position="338"/>
    </location>
</feature>
<evidence type="ECO:0000313" key="26">
    <source>
        <dbReference type="Proteomes" id="UP001198602"/>
    </source>
</evidence>
<accession>A0ABS7Y5J0</accession>
<dbReference type="InterPro" id="IPR003594">
    <property type="entry name" value="HATPase_dom"/>
</dbReference>
<keyword evidence="15" id="KW-0902">Two-component regulatory system</keyword>
<dbReference type="InterPro" id="IPR005467">
    <property type="entry name" value="His_kinase_dom"/>
</dbReference>
<dbReference type="Gene3D" id="1.10.287.130">
    <property type="match status" value="1"/>
</dbReference>
<evidence type="ECO:0000256" key="17">
    <source>
        <dbReference type="ARBA" id="ARBA00023026"/>
    </source>
</evidence>
<dbReference type="PRINTS" id="PR00344">
    <property type="entry name" value="BCTRLSENSOR"/>
</dbReference>
<dbReference type="Pfam" id="PF00672">
    <property type="entry name" value="HAMP"/>
    <property type="match status" value="1"/>
</dbReference>
<evidence type="ECO:0000256" key="2">
    <source>
        <dbReference type="ARBA" id="ARBA00001936"/>
    </source>
</evidence>
<dbReference type="Pfam" id="PF00512">
    <property type="entry name" value="HisKA"/>
    <property type="match status" value="1"/>
</dbReference>
<evidence type="ECO:0000256" key="4">
    <source>
        <dbReference type="ARBA" id="ARBA00004651"/>
    </source>
</evidence>
<evidence type="ECO:0000256" key="5">
    <source>
        <dbReference type="ARBA" id="ARBA00012438"/>
    </source>
</evidence>
<dbReference type="SMART" id="SM00304">
    <property type="entry name" value="HAMP"/>
    <property type="match status" value="1"/>
</dbReference>
<name>A0ABS7Y5J0_9BURK</name>
<comment type="cofactor">
    <cofactor evidence="3">
        <name>Mg(2+)</name>
        <dbReference type="ChEBI" id="CHEBI:18420"/>
    </cofactor>
</comment>
<comment type="catalytic activity">
    <reaction evidence="1">
        <text>ATP + protein L-histidine = ADP + protein N-phospho-L-histidine.</text>
        <dbReference type="EC" id="2.7.13.3"/>
    </reaction>
</comment>
<keyword evidence="8" id="KW-0808">Transferase</keyword>
<evidence type="ECO:0000256" key="13">
    <source>
        <dbReference type="ARBA" id="ARBA00022842"/>
    </source>
</evidence>
<keyword evidence="14" id="KW-0904">Protein phosphatase</keyword>
<evidence type="ECO:0000256" key="7">
    <source>
        <dbReference type="ARBA" id="ARBA00022553"/>
    </source>
</evidence>
<dbReference type="SUPFAM" id="SSF158472">
    <property type="entry name" value="HAMP domain-like"/>
    <property type="match status" value="1"/>
</dbReference>
<dbReference type="Pfam" id="PF02518">
    <property type="entry name" value="HATPase_c"/>
    <property type="match status" value="1"/>
</dbReference>
<dbReference type="Gene3D" id="6.10.340.10">
    <property type="match status" value="1"/>
</dbReference>
<dbReference type="SMART" id="SM00388">
    <property type="entry name" value="HisKA"/>
    <property type="match status" value="1"/>
</dbReference>
<keyword evidence="6" id="KW-1003">Cell membrane</keyword>
<feature type="transmembrane region" description="Helical" evidence="22">
    <location>
        <begin position="266"/>
        <end position="285"/>
    </location>
</feature>
<keyword evidence="22" id="KW-1133">Transmembrane helix</keyword>
<keyword evidence="9" id="KW-0547">Nucleotide-binding</keyword>
<dbReference type="InterPro" id="IPR004358">
    <property type="entry name" value="Sig_transdc_His_kin-like_C"/>
</dbReference>
<comment type="caution">
    <text evidence="25">The sequence shown here is derived from an EMBL/GenBank/DDBJ whole genome shotgun (WGS) entry which is preliminary data.</text>
</comment>
<evidence type="ECO:0000256" key="21">
    <source>
        <dbReference type="SAM" id="MobiDB-lite"/>
    </source>
</evidence>
<dbReference type="PROSITE" id="PS50885">
    <property type="entry name" value="HAMP"/>
    <property type="match status" value="1"/>
</dbReference>
<evidence type="ECO:0000256" key="22">
    <source>
        <dbReference type="SAM" id="Phobius"/>
    </source>
</evidence>
<keyword evidence="7" id="KW-0597">Phosphoprotein</keyword>
<dbReference type="InterPro" id="IPR050980">
    <property type="entry name" value="2C_sensor_his_kinase"/>
</dbReference>